<evidence type="ECO:0000313" key="1">
    <source>
        <dbReference type="EMBL" id="KAF0733572.1"/>
    </source>
</evidence>
<evidence type="ECO:0008006" key="3">
    <source>
        <dbReference type="Google" id="ProtNLM"/>
    </source>
</evidence>
<reference evidence="1 2" key="1">
    <citation type="submission" date="2019-08" db="EMBL/GenBank/DDBJ databases">
        <title>Whole genome of Aphis craccivora.</title>
        <authorList>
            <person name="Voronova N.V."/>
            <person name="Shulinski R.S."/>
            <person name="Bandarenka Y.V."/>
            <person name="Zhorov D.G."/>
            <person name="Warner D."/>
        </authorList>
    </citation>
    <scope>NUCLEOTIDE SEQUENCE [LARGE SCALE GENOMIC DNA]</scope>
    <source>
        <strain evidence="1">180601</strain>
        <tissue evidence="1">Whole Body</tissue>
    </source>
</reference>
<dbReference type="PANTHER" id="PTHR31025:SF9">
    <property type="entry name" value="SI:DKEY-286J15.1"/>
    <property type="match status" value="1"/>
</dbReference>
<dbReference type="OrthoDB" id="6617741at2759"/>
<sequence>MSDFNSVFQSLFTENVDENSNLEDISTSIRSTDYTQNTSILTSVDHTNVYSSSTSLELMNSPPSTSTCSVSEDITNRYLPYIKSKPVNSDLSTSFNNHSKYGTYQPMDWTNETVLQLLHTSNDGRYVLADSVTNKGRLSDDGQNALTKLLINFLFQDKCKGTDFFFKKIAKLIVEIFPLEKERVYFIAAKSEGSHQTHAKGKLVERWKNVARRLRSIGAIEFDRKKIVPTLEKPVFSDELALAKLWLQEEGLSADFESVKEKWNLTFDLRRSEVLNSHTKLTLCDIFKSWPILKSPRGYELISVYIFAFYTFHGPYCIKQIDILVCEDFNTLYPMQKELFHNWNTFYEKWTLVTDKLINIRRLSVKDKVAIELIKQFDNFQQSNCKVSIVLKLQLVPDLLPTKTLIRSTDPKTIKKKLETLKNRDQRRNKYQHVGSQIQPYMLAVGKDICSIDEAYIRIDNQLWNFSCPLKAFDSCFKAFFTFNCVYPRECYESWILNKNSLFQCKQGSCCRDLIGLNKFRQHLIRHHSPTDVVNNTNSSLYSTETGFLQELSIDVSHSSVTSLNLGNYTNLNSNLKLDYELSEESILLNELVSTTHNSNYKNENVYKNKVEKSVLMFISKLASKPNVTSSLLQEIICGVESIFSCGIISDIKQNVMPNLKKMNEYQKSEIENMFDVLENAFFQVRTEYHRTNFFLKNNLFFKPETVIIGYTNEKKMVNNIDTLAMVPVQCHLLSMKLNLKNFLQLPGVYNIIINYMDDTSKNNEILTSFLNGSLWRNIQIKFKGKIVLPIFVYYDDVELGNPLGSHSGIHKMGCVYYTIAALPSEYLSSLENIFTVYLFHSNDREKKFSNKQLFSALIKELLDLQENGIKIMIDSTEITIYFALGLVLGDNLGLNSILGFVRSFSANFCCRICRSHKSDMQQMCVESEVSIRNKQNYEVDLATQNPSLTGIIEPSIFHQIPCFHVTNNIVCDFMHDIPEGVACYDMALIINGLIEQKYFKLEELNNRIIMFNYGVTEKKKFSSNY</sequence>
<protein>
    <recommendedName>
        <fullName evidence="3">C2H2-type domain-containing protein</fullName>
    </recommendedName>
</protein>
<organism evidence="1 2">
    <name type="scientific">Aphis craccivora</name>
    <name type="common">Cowpea aphid</name>
    <dbReference type="NCBI Taxonomy" id="307492"/>
    <lineage>
        <taxon>Eukaryota</taxon>
        <taxon>Metazoa</taxon>
        <taxon>Ecdysozoa</taxon>
        <taxon>Arthropoda</taxon>
        <taxon>Hexapoda</taxon>
        <taxon>Insecta</taxon>
        <taxon>Pterygota</taxon>
        <taxon>Neoptera</taxon>
        <taxon>Paraneoptera</taxon>
        <taxon>Hemiptera</taxon>
        <taxon>Sternorrhyncha</taxon>
        <taxon>Aphidomorpha</taxon>
        <taxon>Aphidoidea</taxon>
        <taxon>Aphididae</taxon>
        <taxon>Aphidini</taxon>
        <taxon>Aphis</taxon>
        <taxon>Aphis</taxon>
    </lineage>
</organism>
<keyword evidence="2" id="KW-1185">Reference proteome</keyword>
<dbReference type="AlphaFoldDB" id="A0A6G0X194"/>
<accession>A0A6G0X194</accession>
<gene>
    <name evidence="1" type="ORF">FWK35_00024724</name>
</gene>
<comment type="caution">
    <text evidence="1">The sequence shown here is derived from an EMBL/GenBank/DDBJ whole genome shotgun (WGS) entry which is preliminary data.</text>
</comment>
<dbReference type="EMBL" id="VUJU01008245">
    <property type="protein sequence ID" value="KAF0733572.1"/>
    <property type="molecule type" value="Genomic_DNA"/>
</dbReference>
<name>A0A6G0X194_APHCR</name>
<dbReference type="Proteomes" id="UP000478052">
    <property type="component" value="Unassembled WGS sequence"/>
</dbReference>
<dbReference type="PANTHER" id="PTHR31025">
    <property type="entry name" value="SI:CH211-196P9.1-RELATED"/>
    <property type="match status" value="1"/>
</dbReference>
<evidence type="ECO:0000313" key="2">
    <source>
        <dbReference type="Proteomes" id="UP000478052"/>
    </source>
</evidence>
<proteinExistence type="predicted"/>